<evidence type="ECO:0000259" key="1">
    <source>
        <dbReference type="Pfam" id="PF13966"/>
    </source>
</evidence>
<keyword evidence="3" id="KW-1185">Reference proteome</keyword>
<protein>
    <recommendedName>
        <fullName evidence="1">Reverse transcriptase zinc-binding domain-containing protein</fullName>
    </recommendedName>
</protein>
<dbReference type="Proteomes" id="UP001281410">
    <property type="component" value="Unassembled WGS sequence"/>
</dbReference>
<name>A0AAD9ZMD1_9ROSI</name>
<gene>
    <name evidence="2" type="ORF">Dsin_031195</name>
</gene>
<accession>A0AAD9ZMD1</accession>
<dbReference type="InterPro" id="IPR026960">
    <property type="entry name" value="RVT-Znf"/>
</dbReference>
<reference evidence="2" key="1">
    <citation type="journal article" date="2023" name="Plant J.">
        <title>Genome sequences and population genomics provide insights into the demographic history, inbreeding, and mutation load of two 'living fossil' tree species of Dipteronia.</title>
        <authorList>
            <person name="Feng Y."/>
            <person name="Comes H.P."/>
            <person name="Chen J."/>
            <person name="Zhu S."/>
            <person name="Lu R."/>
            <person name="Zhang X."/>
            <person name="Li P."/>
            <person name="Qiu J."/>
            <person name="Olsen K.M."/>
            <person name="Qiu Y."/>
        </authorList>
    </citation>
    <scope>NUCLEOTIDE SEQUENCE</scope>
    <source>
        <strain evidence="2">NBL</strain>
    </source>
</reference>
<proteinExistence type="predicted"/>
<comment type="caution">
    <text evidence="2">The sequence shown here is derived from an EMBL/GenBank/DDBJ whole genome shotgun (WGS) entry which is preliminary data.</text>
</comment>
<feature type="domain" description="Reverse transcriptase zinc-binding" evidence="1">
    <location>
        <begin position="15"/>
        <end position="74"/>
    </location>
</feature>
<organism evidence="2 3">
    <name type="scientific">Dipteronia sinensis</name>
    <dbReference type="NCBI Taxonomy" id="43782"/>
    <lineage>
        <taxon>Eukaryota</taxon>
        <taxon>Viridiplantae</taxon>
        <taxon>Streptophyta</taxon>
        <taxon>Embryophyta</taxon>
        <taxon>Tracheophyta</taxon>
        <taxon>Spermatophyta</taxon>
        <taxon>Magnoliopsida</taxon>
        <taxon>eudicotyledons</taxon>
        <taxon>Gunneridae</taxon>
        <taxon>Pentapetalae</taxon>
        <taxon>rosids</taxon>
        <taxon>malvids</taxon>
        <taxon>Sapindales</taxon>
        <taxon>Sapindaceae</taxon>
        <taxon>Hippocastanoideae</taxon>
        <taxon>Acereae</taxon>
        <taxon>Dipteronia</taxon>
    </lineage>
</organism>
<dbReference type="Pfam" id="PF13966">
    <property type="entry name" value="zf-RVT"/>
    <property type="match status" value="1"/>
</dbReference>
<evidence type="ECO:0000313" key="3">
    <source>
        <dbReference type="Proteomes" id="UP001281410"/>
    </source>
</evidence>
<evidence type="ECO:0000313" key="2">
    <source>
        <dbReference type="EMBL" id="KAK3183909.1"/>
    </source>
</evidence>
<sequence>MFLIEQSSTSGLGGHASWWKYIWRIQIPLKIKVFICRACHYWLPAMVNLVKRGVQVDSCCPLCKRTLESMFHALWGYPKLKLIRREANFMKGMPGADSLHFQD</sequence>
<dbReference type="EMBL" id="JANJYJ010000010">
    <property type="protein sequence ID" value="KAK3183909.1"/>
    <property type="molecule type" value="Genomic_DNA"/>
</dbReference>
<dbReference type="AlphaFoldDB" id="A0AAD9ZMD1"/>